<gene>
    <name evidence="2" type="ORF">KPSA1_03475</name>
</gene>
<name>A0A2V0QAN4_PSESF</name>
<keyword evidence="1" id="KW-1133">Transmembrane helix</keyword>
<evidence type="ECO:0000256" key="1">
    <source>
        <dbReference type="SAM" id="Phobius"/>
    </source>
</evidence>
<comment type="caution">
    <text evidence="2">The sequence shown here is derived from an EMBL/GenBank/DDBJ whole genome shotgun (WGS) entry which is preliminary data.</text>
</comment>
<feature type="transmembrane region" description="Helical" evidence="1">
    <location>
        <begin position="20"/>
        <end position="43"/>
    </location>
</feature>
<accession>A0A2V0QAN4</accession>
<reference evidence="2 3" key="1">
    <citation type="submission" date="2018-04" db="EMBL/GenBank/DDBJ databases">
        <title>Draft genome sequence of Pseudomonas syringae pv. actinidiae biovar 1 strains isolated from kiwifruit in Kagawa prefecture.</title>
        <authorList>
            <person name="Tabuchi M."/>
            <person name="Saito M."/>
            <person name="Fujiwara S."/>
            <person name="Sasa N."/>
            <person name="Akimitsu K."/>
            <person name="Gomi K."/>
            <person name="Konishi-Sugita S."/>
            <person name="Hamano K."/>
            <person name="Kataoka I."/>
        </authorList>
    </citation>
    <scope>NUCLEOTIDE SEQUENCE [LARGE SCALE GENOMIC DNA]</scope>
    <source>
        <strain evidence="2 3">MAFF212206</strain>
    </source>
</reference>
<dbReference type="EMBL" id="BGJZ01000146">
    <property type="protein sequence ID" value="GBH10066.1"/>
    <property type="molecule type" value="Genomic_DNA"/>
</dbReference>
<keyword evidence="1" id="KW-0472">Membrane</keyword>
<protein>
    <submittedName>
        <fullName evidence="2">Uncharacterized protein</fullName>
    </submittedName>
</protein>
<proteinExistence type="predicted"/>
<keyword evidence="1" id="KW-0812">Transmembrane</keyword>
<sequence length="66" mass="7411">MSLMLVRTIIRSVAPWAGCWPVPAVLAKAASAFCSAAIAFLAIRRGLKGYTVTWQNMRRGYVLWRR</sequence>
<organism evidence="2 3">
    <name type="scientific">Pseudomonas syringae pv. actinidiae</name>
    <dbReference type="NCBI Taxonomy" id="103796"/>
    <lineage>
        <taxon>Bacteria</taxon>
        <taxon>Pseudomonadati</taxon>
        <taxon>Pseudomonadota</taxon>
        <taxon>Gammaproteobacteria</taxon>
        <taxon>Pseudomonadales</taxon>
        <taxon>Pseudomonadaceae</taxon>
        <taxon>Pseudomonas</taxon>
        <taxon>Pseudomonas syringae</taxon>
    </lineage>
</organism>
<evidence type="ECO:0000313" key="3">
    <source>
        <dbReference type="Proteomes" id="UP000247480"/>
    </source>
</evidence>
<dbReference type="Proteomes" id="UP000247480">
    <property type="component" value="Unassembled WGS sequence"/>
</dbReference>
<evidence type="ECO:0000313" key="2">
    <source>
        <dbReference type="EMBL" id="GBH10066.1"/>
    </source>
</evidence>
<dbReference type="AlphaFoldDB" id="A0A2V0QAN4"/>